<evidence type="ECO:0000313" key="1">
    <source>
        <dbReference type="EMBL" id="KAJ2969934.1"/>
    </source>
</evidence>
<proteinExistence type="predicted"/>
<comment type="caution">
    <text evidence="1">The sequence shown here is derived from an EMBL/GenBank/DDBJ whole genome shotgun (WGS) entry which is preliminary data.</text>
</comment>
<name>A0ACC1MTE1_9PEZI</name>
<accession>A0ACC1MTE1</accession>
<dbReference type="Proteomes" id="UP001143856">
    <property type="component" value="Unassembled WGS sequence"/>
</dbReference>
<organism evidence="1 2">
    <name type="scientific">Xylaria curta</name>
    <dbReference type="NCBI Taxonomy" id="42375"/>
    <lineage>
        <taxon>Eukaryota</taxon>
        <taxon>Fungi</taxon>
        <taxon>Dikarya</taxon>
        <taxon>Ascomycota</taxon>
        <taxon>Pezizomycotina</taxon>
        <taxon>Sordariomycetes</taxon>
        <taxon>Xylariomycetidae</taxon>
        <taxon>Xylariales</taxon>
        <taxon>Xylariaceae</taxon>
        <taxon>Xylaria</taxon>
    </lineage>
</organism>
<keyword evidence="2" id="KW-1185">Reference proteome</keyword>
<protein>
    <submittedName>
        <fullName evidence="1">Uncharacterized protein</fullName>
    </submittedName>
</protein>
<sequence>MGVKTRFLIISDTHAGSFSANRDLKPDVLIHCGGLTDGSKIAEYRRILRLLQGVDAPLTLVIAGNHDFTLDTSTFRRMVQETPEPLDPHLVIKEYGRYGQAKALFDKTDRINLLNEGTYSFNLSNVHFSAILDPGTISPSGKMST</sequence>
<evidence type="ECO:0000313" key="2">
    <source>
        <dbReference type="Proteomes" id="UP001143856"/>
    </source>
</evidence>
<reference evidence="1" key="1">
    <citation type="submission" date="2022-10" db="EMBL/GenBank/DDBJ databases">
        <title>Genome Sequence of Xylaria curta.</title>
        <authorList>
            <person name="Buettner E."/>
        </authorList>
    </citation>
    <scope>NUCLEOTIDE SEQUENCE</scope>
    <source>
        <strain evidence="1">Babe10</strain>
    </source>
</reference>
<dbReference type="EMBL" id="JAPDGR010003844">
    <property type="protein sequence ID" value="KAJ2969934.1"/>
    <property type="molecule type" value="Genomic_DNA"/>
</dbReference>
<gene>
    <name evidence="1" type="ORF">NUW58_g9849</name>
</gene>